<evidence type="ECO:0000313" key="1">
    <source>
        <dbReference type="EMBL" id="OBZ83628.1"/>
    </source>
</evidence>
<sequence>MPKSGERQTILTSLAGFSTLKIIKQRLEDESINYTDMINKVPELRTYDIIASQRDMSTRSSVPKAPSRSEWFIRDLDEERFKQKQNYFFQLYEMIKDHPVYQPT</sequence>
<dbReference type="AlphaFoldDB" id="A0A1C7N3Q9"/>
<evidence type="ECO:0000313" key="2">
    <source>
        <dbReference type="Proteomes" id="UP000093000"/>
    </source>
</evidence>
<organism evidence="1 2">
    <name type="scientific">Choanephora cucurbitarum</name>
    <dbReference type="NCBI Taxonomy" id="101091"/>
    <lineage>
        <taxon>Eukaryota</taxon>
        <taxon>Fungi</taxon>
        <taxon>Fungi incertae sedis</taxon>
        <taxon>Mucoromycota</taxon>
        <taxon>Mucoromycotina</taxon>
        <taxon>Mucoromycetes</taxon>
        <taxon>Mucorales</taxon>
        <taxon>Mucorineae</taxon>
        <taxon>Choanephoraceae</taxon>
        <taxon>Choanephoroideae</taxon>
        <taxon>Choanephora</taxon>
    </lineage>
</organism>
<reference evidence="1 2" key="1">
    <citation type="submission" date="2016-03" db="EMBL/GenBank/DDBJ databases">
        <title>Choanephora cucurbitarum.</title>
        <authorList>
            <person name="Min B."/>
            <person name="Park H."/>
            <person name="Park J.-H."/>
            <person name="Shin H.-D."/>
            <person name="Choi I.-G."/>
        </authorList>
    </citation>
    <scope>NUCLEOTIDE SEQUENCE [LARGE SCALE GENOMIC DNA]</scope>
    <source>
        <strain evidence="1 2">KUS-F28377</strain>
    </source>
</reference>
<name>A0A1C7N3Q9_9FUNG</name>
<gene>
    <name evidence="1" type="ORF">A0J61_08315</name>
</gene>
<keyword evidence="2" id="KW-1185">Reference proteome</keyword>
<proteinExistence type="predicted"/>
<protein>
    <submittedName>
        <fullName evidence="1">Uncharacterized protein</fullName>
    </submittedName>
</protein>
<accession>A0A1C7N3Q9</accession>
<dbReference type="InParanoid" id="A0A1C7N3Q9"/>
<dbReference type="Proteomes" id="UP000093000">
    <property type="component" value="Unassembled WGS sequence"/>
</dbReference>
<comment type="caution">
    <text evidence="1">The sequence shown here is derived from an EMBL/GenBank/DDBJ whole genome shotgun (WGS) entry which is preliminary data.</text>
</comment>
<dbReference type="EMBL" id="LUGH01000629">
    <property type="protein sequence ID" value="OBZ83628.1"/>
    <property type="molecule type" value="Genomic_DNA"/>
</dbReference>
<feature type="non-terminal residue" evidence="1">
    <location>
        <position position="104"/>
    </location>
</feature>